<evidence type="ECO:0000313" key="3">
    <source>
        <dbReference type="Proteomes" id="UP000756132"/>
    </source>
</evidence>
<name>A0A9Q8LHX9_PASFU</name>
<dbReference type="AlphaFoldDB" id="A0A9Q8LHX9"/>
<reference evidence="2" key="2">
    <citation type="journal article" date="2022" name="Microb. Genom.">
        <title>A chromosome-scale genome assembly of the tomato pathogen Cladosporium fulvum reveals a compartmentalized genome architecture and the presence of a dispensable chromosome.</title>
        <authorList>
            <person name="Zaccaron A.Z."/>
            <person name="Chen L.H."/>
            <person name="Samaras A."/>
            <person name="Stergiopoulos I."/>
        </authorList>
    </citation>
    <scope>NUCLEOTIDE SEQUENCE</scope>
    <source>
        <strain evidence="2">Race5_Kim</strain>
    </source>
</reference>
<dbReference type="GeneID" id="71986326"/>
<dbReference type="RefSeq" id="XP_047762148.1">
    <property type="nucleotide sequence ID" value="XM_047905596.1"/>
</dbReference>
<evidence type="ECO:0000256" key="1">
    <source>
        <dbReference type="SAM" id="MobiDB-lite"/>
    </source>
</evidence>
<gene>
    <name evidence="2" type="ORF">CLAFUR5_06448</name>
</gene>
<sequence length="259" mass="28711">MTTSVKRRLSISNMLAPAATPTKRSKTVPSPGQRRPLEDGQGVPAALRPDDPQEVLCLLSHDGLKDLVTTLLKHPQAGPVVRALLQSNKSQARVDAQARARKIFDSLMKQISEKEEDLEIDGDRLNGLQGAAEYPDAVKHLMPNIEALIELGPASHGPALAWQLLLKIAKVALSPGVVGEIDVDGDEEDNDWFHELVDESMLAICKAQTLSEDKKWLCEFRRSELLNLRRRASYSDDDLPNERYALTLEFLNDFLKTSA</sequence>
<evidence type="ECO:0000313" key="2">
    <source>
        <dbReference type="EMBL" id="UJO17782.1"/>
    </source>
</evidence>
<dbReference type="KEGG" id="ffu:CLAFUR5_06448"/>
<reference evidence="2" key="1">
    <citation type="submission" date="2021-12" db="EMBL/GenBank/DDBJ databases">
        <authorList>
            <person name="Zaccaron A."/>
            <person name="Stergiopoulos I."/>
        </authorList>
    </citation>
    <scope>NUCLEOTIDE SEQUENCE</scope>
    <source>
        <strain evidence="2">Race5_Kim</strain>
    </source>
</reference>
<keyword evidence="3" id="KW-1185">Reference proteome</keyword>
<organism evidence="2 3">
    <name type="scientific">Passalora fulva</name>
    <name type="common">Tomato leaf mold</name>
    <name type="synonym">Cladosporium fulvum</name>
    <dbReference type="NCBI Taxonomy" id="5499"/>
    <lineage>
        <taxon>Eukaryota</taxon>
        <taxon>Fungi</taxon>
        <taxon>Dikarya</taxon>
        <taxon>Ascomycota</taxon>
        <taxon>Pezizomycotina</taxon>
        <taxon>Dothideomycetes</taxon>
        <taxon>Dothideomycetidae</taxon>
        <taxon>Mycosphaerellales</taxon>
        <taxon>Mycosphaerellaceae</taxon>
        <taxon>Fulvia</taxon>
    </lineage>
</organism>
<dbReference type="EMBL" id="CP090167">
    <property type="protein sequence ID" value="UJO17782.1"/>
    <property type="molecule type" value="Genomic_DNA"/>
</dbReference>
<protein>
    <submittedName>
        <fullName evidence="2">Uncharacterized protein</fullName>
    </submittedName>
</protein>
<proteinExistence type="predicted"/>
<dbReference type="Proteomes" id="UP000756132">
    <property type="component" value="Chromosome 5"/>
</dbReference>
<feature type="region of interest" description="Disordered" evidence="1">
    <location>
        <begin position="1"/>
        <end position="45"/>
    </location>
</feature>
<accession>A0A9Q8LHX9</accession>